<accession>A0A1V1HYT3</accession>
<dbReference type="AlphaFoldDB" id="A0A1V1HYT3"/>
<keyword evidence="1" id="KW-0812">Transmembrane</keyword>
<proteinExistence type="predicted"/>
<dbReference type="Proteomes" id="UP000245622">
    <property type="component" value="Chromosome 1"/>
</dbReference>
<dbReference type="GeneID" id="82204544"/>
<organism evidence="2 3">
    <name type="scientific">Romboutsia ilealis</name>
    <dbReference type="NCBI Taxonomy" id="1115758"/>
    <lineage>
        <taxon>Bacteria</taxon>
        <taxon>Bacillati</taxon>
        <taxon>Bacillota</taxon>
        <taxon>Clostridia</taxon>
        <taxon>Peptostreptococcales</taxon>
        <taxon>Peptostreptococcaceae</taxon>
        <taxon>Romboutsia</taxon>
    </lineage>
</organism>
<feature type="transmembrane region" description="Helical" evidence="1">
    <location>
        <begin position="6"/>
        <end position="23"/>
    </location>
</feature>
<keyword evidence="1" id="KW-0472">Membrane</keyword>
<evidence type="ECO:0000256" key="1">
    <source>
        <dbReference type="SAM" id="Phobius"/>
    </source>
</evidence>
<dbReference type="RefSeq" id="WP_180702864.1">
    <property type="nucleotide sequence ID" value="NZ_JAVSGX010000001.1"/>
</dbReference>
<reference evidence="2 3" key="1">
    <citation type="submission" date="2014-04" db="EMBL/GenBank/DDBJ databases">
        <authorList>
            <person name="Hornung B.V."/>
        </authorList>
    </citation>
    <scope>NUCLEOTIDE SEQUENCE [LARGE SCALE GENOMIC DNA]</scope>
    <source>
        <strain evidence="2 3">CRIB</strain>
    </source>
</reference>
<gene>
    <name evidence="2" type="ORF">CRIB_359</name>
</gene>
<name>A0A1V1HYT3_9FIRM</name>
<keyword evidence="1" id="KW-1133">Transmembrane helix</keyword>
<dbReference type="KEGG" id="ril:CRIB_359"/>
<dbReference type="EMBL" id="LN555523">
    <property type="protein sequence ID" value="CED93116.1"/>
    <property type="molecule type" value="Genomic_DNA"/>
</dbReference>
<protein>
    <submittedName>
        <fullName evidence="2">Uncharacterized protein</fullName>
    </submittedName>
</protein>
<sequence>MKYVGLLISSIVVFLVILTNLYYNSITLDMQKIKDYIVESNIILEDVVKKKEQVMDKKDEYVTRLINLKKGIENSKTSFLVKNYKEYKIKSIEGLINSISKSDLKYLEEVEKYNNLSDEELDKILNKNLIEVTSLPINTYI</sequence>
<evidence type="ECO:0000313" key="2">
    <source>
        <dbReference type="EMBL" id="CED93116.1"/>
    </source>
</evidence>
<evidence type="ECO:0000313" key="3">
    <source>
        <dbReference type="Proteomes" id="UP000245622"/>
    </source>
</evidence>
<keyword evidence="3" id="KW-1185">Reference proteome</keyword>